<reference evidence="1" key="1">
    <citation type="submission" date="2015-04" db="UniProtKB">
        <authorList>
            <consortium name="EnsemblPlants"/>
        </authorList>
    </citation>
    <scope>IDENTIFICATION</scope>
</reference>
<dbReference type="Proteomes" id="UP000008021">
    <property type="component" value="Chromosome 1"/>
</dbReference>
<name>A0A0E0C1D5_9ORYZ</name>
<dbReference type="AlphaFoldDB" id="A0A0E0C1D5"/>
<dbReference type="Gramene" id="OMERI01G12720.1">
    <property type="protein sequence ID" value="OMERI01G12720.1"/>
    <property type="gene ID" value="OMERI01G12720"/>
</dbReference>
<proteinExistence type="predicted"/>
<dbReference type="EnsemblPlants" id="OMERI01G12720.1">
    <property type="protein sequence ID" value="OMERI01G12720.1"/>
    <property type="gene ID" value="OMERI01G12720"/>
</dbReference>
<evidence type="ECO:0000313" key="2">
    <source>
        <dbReference type="Proteomes" id="UP000008021"/>
    </source>
</evidence>
<dbReference type="HOGENOM" id="CLU_2577851_0_0_1"/>
<dbReference type="STRING" id="40149.A0A0E0C1D5"/>
<organism evidence="1">
    <name type="scientific">Oryza meridionalis</name>
    <dbReference type="NCBI Taxonomy" id="40149"/>
    <lineage>
        <taxon>Eukaryota</taxon>
        <taxon>Viridiplantae</taxon>
        <taxon>Streptophyta</taxon>
        <taxon>Embryophyta</taxon>
        <taxon>Tracheophyta</taxon>
        <taxon>Spermatophyta</taxon>
        <taxon>Magnoliopsida</taxon>
        <taxon>Liliopsida</taxon>
        <taxon>Poales</taxon>
        <taxon>Poaceae</taxon>
        <taxon>BOP clade</taxon>
        <taxon>Oryzoideae</taxon>
        <taxon>Oryzeae</taxon>
        <taxon>Oryzinae</taxon>
        <taxon>Oryza</taxon>
    </lineage>
</organism>
<evidence type="ECO:0000313" key="1">
    <source>
        <dbReference type="EnsemblPlants" id="OMERI01G12720.1"/>
    </source>
</evidence>
<sequence length="81" mass="9167">MNTLRRILLADKYGDLVTLDRVADGDSNGRLSRVLIDELWFARDFFYSPISLSSFSGWCAVLNRILSGLIVISTITERLDN</sequence>
<reference evidence="1" key="2">
    <citation type="submission" date="2018-05" db="EMBL/GenBank/DDBJ databases">
        <title>OmerRS3 (Oryza meridionalis Reference Sequence Version 3).</title>
        <authorList>
            <person name="Zhang J."/>
            <person name="Kudrna D."/>
            <person name="Lee S."/>
            <person name="Talag J."/>
            <person name="Welchert J."/>
            <person name="Wing R.A."/>
        </authorList>
    </citation>
    <scope>NUCLEOTIDE SEQUENCE [LARGE SCALE GENOMIC DNA]</scope>
    <source>
        <strain evidence="1">cv. OR44</strain>
    </source>
</reference>
<protein>
    <submittedName>
        <fullName evidence="1">Uncharacterized protein</fullName>
    </submittedName>
</protein>
<keyword evidence="2" id="KW-1185">Reference proteome</keyword>
<accession>A0A0E0C1D5</accession>